<name>D5URL3_TSUPD</name>
<sequence length="35" mass="3896">MRGTFMFIVKLFGHYLHTSSLSDSLAKESGHVARA</sequence>
<gene>
    <name evidence="1" type="ordered locus">Tpau_0425</name>
</gene>
<dbReference type="HOGENOM" id="CLU_3367959_0_0_11"/>
<dbReference type="AlphaFoldDB" id="D5URL3"/>
<evidence type="ECO:0000313" key="2">
    <source>
        <dbReference type="Proteomes" id="UP000001213"/>
    </source>
</evidence>
<keyword evidence="2" id="KW-1185">Reference proteome</keyword>
<dbReference type="Proteomes" id="UP000001213">
    <property type="component" value="Chromosome"/>
</dbReference>
<evidence type="ECO:0000313" key="1">
    <source>
        <dbReference type="EMBL" id="ADG77066.1"/>
    </source>
</evidence>
<dbReference type="KEGG" id="tpr:Tpau_0425"/>
<protein>
    <submittedName>
        <fullName evidence="1">Uncharacterized protein</fullName>
    </submittedName>
</protein>
<dbReference type="EMBL" id="CP001966">
    <property type="protein sequence ID" value="ADG77066.1"/>
    <property type="molecule type" value="Genomic_DNA"/>
</dbReference>
<reference evidence="2" key="1">
    <citation type="submission" date="2010-03" db="EMBL/GenBank/DDBJ databases">
        <title>The complete chromosome of Tsukamurella paurometabola DSM 20162.</title>
        <authorList>
            <consortium name="US DOE Joint Genome Institute (JGI-PGF)"/>
            <person name="Lucas S."/>
            <person name="Copeland A."/>
            <person name="Lapidus A."/>
            <person name="Glavina del Rio T."/>
            <person name="Dalin E."/>
            <person name="Tice H."/>
            <person name="Bruce D."/>
            <person name="Goodwin L."/>
            <person name="Pitluck S."/>
            <person name="Kyrpides N."/>
            <person name="Mavromatis K."/>
            <person name="Ivanova N."/>
            <person name="Mikhailova N."/>
            <person name="Munk A.C."/>
            <person name="Brettin T."/>
            <person name="Detter J.C."/>
            <person name="Tapia R."/>
            <person name="Han C."/>
            <person name="Larimer F."/>
            <person name="Land M."/>
            <person name="Hauser L."/>
            <person name="Markowitz V."/>
            <person name="Cheng J.-F."/>
            <person name="Hugenholtz P."/>
            <person name="Woyke T."/>
            <person name="Wu D."/>
            <person name="Jando M."/>
            <person name="Brambilla E."/>
            <person name="Klenk H.-P."/>
            <person name="Eisen J.A."/>
        </authorList>
    </citation>
    <scope>NUCLEOTIDE SEQUENCE [LARGE SCALE GENOMIC DNA]</scope>
    <source>
        <strain evidence="2">ATCC 8368 / DSM 20162 / CCUG 35730 / CIP 100753 / JCM 10117 / KCTC 9821 / NBRC 16120 / NCIMB 702349 / NCTC 13040</strain>
    </source>
</reference>
<accession>D5URL3</accession>
<organism evidence="1 2">
    <name type="scientific">Tsukamurella paurometabola (strain ATCC 8368 / DSM 20162 / CCUG 35730 / CIP 100753 / JCM 10117 / KCTC 9821 / NBRC 16120 / NCIMB 702349 / NCTC 13040)</name>
    <name type="common">Corynebacterium paurometabolum</name>
    <dbReference type="NCBI Taxonomy" id="521096"/>
    <lineage>
        <taxon>Bacteria</taxon>
        <taxon>Bacillati</taxon>
        <taxon>Actinomycetota</taxon>
        <taxon>Actinomycetes</taxon>
        <taxon>Mycobacteriales</taxon>
        <taxon>Tsukamurellaceae</taxon>
        <taxon>Tsukamurella</taxon>
    </lineage>
</organism>
<reference evidence="1 2" key="2">
    <citation type="journal article" date="2011" name="Stand. Genomic Sci.">
        <title>Complete genome sequence of Tsukamurella paurometabola type strain (no. 33).</title>
        <authorList>
            <person name="Munk A.C."/>
            <person name="Lapidus A."/>
            <person name="Lucas S."/>
            <person name="Nolan M."/>
            <person name="Tice H."/>
            <person name="Cheng J.F."/>
            <person name="Del Rio T.G."/>
            <person name="Goodwin L."/>
            <person name="Pitluck S."/>
            <person name="Liolios K."/>
            <person name="Huntemann M."/>
            <person name="Ivanova N."/>
            <person name="Mavromatis K."/>
            <person name="Mikhailova N."/>
            <person name="Pati A."/>
            <person name="Chen A."/>
            <person name="Palaniappan K."/>
            <person name="Tapia R."/>
            <person name="Han C."/>
            <person name="Land M."/>
            <person name="Hauser L."/>
            <person name="Chang Y.J."/>
            <person name="Jeffries C.D."/>
            <person name="Brettin T."/>
            <person name="Yasawong M."/>
            <person name="Brambilla E.M."/>
            <person name="Rohde M."/>
            <person name="Sikorski J."/>
            <person name="Goker M."/>
            <person name="Detter J.C."/>
            <person name="Woyke T."/>
            <person name="Bristow J."/>
            <person name="Eisen J.A."/>
            <person name="Markowitz V."/>
            <person name="Hugenholtz P."/>
            <person name="Kyrpides N.C."/>
            <person name="Klenk H.P."/>
        </authorList>
    </citation>
    <scope>NUCLEOTIDE SEQUENCE [LARGE SCALE GENOMIC DNA]</scope>
    <source>
        <strain evidence="2">ATCC 8368 / DSM 20162 / CCUG 35730 / CIP 100753 / JCM 10117 / KCTC 9821 / NBRC 16120 / NCIMB 702349 / NCTC 13040</strain>
    </source>
</reference>
<proteinExistence type="predicted"/>
<dbReference type="STRING" id="521096.Tpau_0425"/>